<keyword evidence="3" id="KW-1185">Reference proteome</keyword>
<reference evidence="2 3" key="1">
    <citation type="journal article" date="2008" name="Genome Res.">
        <title>Genome sequence of the beta-rhizobium Cupriavidus taiwanensis and comparative genomics of rhizobia.</title>
        <authorList>
            <person name="Amadou C."/>
            <person name="Pascal G."/>
            <person name="Mangenot S."/>
            <person name="Glew M."/>
            <person name="Bontemps C."/>
            <person name="Capela D."/>
            <person name="Carrere S."/>
            <person name="Cruveiller S."/>
            <person name="Dossat C."/>
            <person name="Lajus A."/>
            <person name="Marchetti M."/>
            <person name="Poinsot V."/>
            <person name="Rouy Z."/>
            <person name="Servin B."/>
            <person name="Saad M."/>
            <person name="Schenowitz C."/>
            <person name="Barbe V."/>
            <person name="Batut J."/>
            <person name="Medigue C."/>
            <person name="Masson-Boivin C."/>
        </authorList>
    </citation>
    <scope>NUCLEOTIDE SEQUENCE [LARGE SCALE GENOMIC DNA]</scope>
    <source>
        <strain evidence="3">DSM 17343 / BCRC 17206 / CCUG 44338 / CIP 107171 / LMG 19424 / R1</strain>
    </source>
</reference>
<proteinExistence type="predicted"/>
<protein>
    <submittedName>
        <fullName evidence="2">Uncharacterized protein</fullName>
    </submittedName>
</protein>
<dbReference type="KEGG" id="cti:pRALTA_0034"/>
<keyword evidence="1" id="KW-1133">Transmembrane helix</keyword>
<sequence length="235" mass="25593">MILSTVTYYIGVVYHDTRLGVYGIDWKMFRVDRLDYIYFGIAATLSVLTNGLVAFGKEWTYMVILMSFGTGIALLVLALDYLSSKSKALRNGATRVFGSNAKIIAFIVVCATMFPMLMFGPIFLLALGLVVPAALGDFAAMRQVAEERAAMAEGCPVQSGRVRCIELVADGKTLTTGFALEVSKERVAIHDGLATSIWSMNGRELIGASPRAIEAMKVKIAGQREESCLSKPERD</sequence>
<dbReference type="HOGENOM" id="CLU_1178656_0_0_4"/>
<dbReference type="BioCyc" id="CTAI977880:RALTA_RS26805-MONOMER"/>
<gene>
    <name evidence="2" type="ordered locus">pRALTA_0034</name>
</gene>
<dbReference type="AlphaFoldDB" id="B2AJR1"/>
<name>B2AJR1_CUPTR</name>
<evidence type="ECO:0000313" key="3">
    <source>
        <dbReference type="Proteomes" id="UP000001692"/>
    </source>
</evidence>
<geneLocation type="plasmid" evidence="2 3">
    <name>pRALTA</name>
</geneLocation>
<feature type="transmembrane region" description="Helical" evidence="1">
    <location>
        <begin position="36"/>
        <end position="55"/>
    </location>
</feature>
<accession>B2AJR1</accession>
<dbReference type="EMBL" id="CU633751">
    <property type="protein sequence ID" value="CAP63738.1"/>
    <property type="molecule type" value="Genomic_DNA"/>
</dbReference>
<feature type="transmembrane region" description="Helical" evidence="1">
    <location>
        <begin position="103"/>
        <end position="131"/>
    </location>
</feature>
<keyword evidence="2" id="KW-0614">Plasmid</keyword>
<keyword evidence="1" id="KW-0472">Membrane</keyword>
<evidence type="ECO:0000313" key="2">
    <source>
        <dbReference type="EMBL" id="CAP63738.1"/>
    </source>
</evidence>
<organism evidence="2 3">
    <name type="scientific">Cupriavidus taiwanensis (strain DSM 17343 / BCRC 17206 / CCUG 44338 / CIP 107171 / LMG 19424 / R1)</name>
    <name type="common">Ralstonia taiwanensis (strain LMG 19424)</name>
    <dbReference type="NCBI Taxonomy" id="977880"/>
    <lineage>
        <taxon>Bacteria</taxon>
        <taxon>Pseudomonadati</taxon>
        <taxon>Pseudomonadota</taxon>
        <taxon>Betaproteobacteria</taxon>
        <taxon>Burkholderiales</taxon>
        <taxon>Burkholderiaceae</taxon>
        <taxon>Cupriavidus</taxon>
    </lineage>
</organism>
<evidence type="ECO:0000256" key="1">
    <source>
        <dbReference type="SAM" id="Phobius"/>
    </source>
</evidence>
<keyword evidence="1" id="KW-0812">Transmembrane</keyword>
<feature type="transmembrane region" description="Helical" evidence="1">
    <location>
        <begin position="61"/>
        <end position="82"/>
    </location>
</feature>
<dbReference type="Proteomes" id="UP000001692">
    <property type="component" value="Plasmid pRALTA"/>
</dbReference>